<dbReference type="OrthoDB" id="582835at2"/>
<dbReference type="STRING" id="991.IW20_08320"/>
<dbReference type="EMBL" id="MUGY01000008">
    <property type="protein sequence ID" value="OXA95170.1"/>
    <property type="molecule type" value="Genomic_DNA"/>
</dbReference>
<evidence type="ECO:0000313" key="1">
    <source>
        <dbReference type="EMBL" id="KFF17337.1"/>
    </source>
</evidence>
<dbReference type="RefSeq" id="WP_035620733.1">
    <property type="nucleotide sequence ID" value="NZ_JBEWQG010000003.1"/>
</dbReference>
<reference evidence="2 4" key="2">
    <citation type="submission" date="2016-11" db="EMBL/GenBank/DDBJ databases">
        <title>Whole genomes of Flavobacteriaceae.</title>
        <authorList>
            <person name="Stine C."/>
            <person name="Li C."/>
            <person name="Tadesse D."/>
        </authorList>
    </citation>
    <scope>NUCLEOTIDE SEQUENCE [LARGE SCALE GENOMIC DNA]</scope>
    <source>
        <strain evidence="2 4">ATCC 29551</strain>
    </source>
</reference>
<keyword evidence="4" id="KW-1185">Reference proteome</keyword>
<evidence type="ECO:0008006" key="5">
    <source>
        <dbReference type="Google" id="ProtNLM"/>
    </source>
</evidence>
<dbReference type="AlphaFoldDB" id="A0A086AKX3"/>
<proteinExistence type="predicted"/>
<dbReference type="EMBL" id="JPRM01000010">
    <property type="protein sequence ID" value="KFF17337.1"/>
    <property type="molecule type" value="Genomic_DNA"/>
</dbReference>
<evidence type="ECO:0000313" key="4">
    <source>
        <dbReference type="Proteomes" id="UP000198424"/>
    </source>
</evidence>
<dbReference type="Gene3D" id="3.10.450.50">
    <property type="match status" value="1"/>
</dbReference>
<accession>A0A086AKX3</accession>
<dbReference type="eggNOG" id="COG3631">
    <property type="taxonomic scope" value="Bacteria"/>
</dbReference>
<name>A0A086AKX3_FLAHY</name>
<dbReference type="InterPro" id="IPR032710">
    <property type="entry name" value="NTF2-like_dom_sf"/>
</dbReference>
<sequence length="125" mass="14241">MIKREKAIQNYIDGYNQFDIDKMVSDFEEAIIFENIQGGETNMSLTGLTSFKQQAEQAKAYFSSRTQSITSFKHFENETEIEINYFAVLGIDFPNGLKKGQELNLKGKSIFEFSGDKISKLTDIS</sequence>
<evidence type="ECO:0000313" key="2">
    <source>
        <dbReference type="EMBL" id="OXA95170.1"/>
    </source>
</evidence>
<comment type="caution">
    <text evidence="1">The sequence shown here is derived from an EMBL/GenBank/DDBJ whole genome shotgun (WGS) entry which is preliminary data.</text>
</comment>
<gene>
    <name evidence="2" type="ORF">B0A62_09735</name>
    <name evidence="1" type="ORF">IW20_08320</name>
</gene>
<dbReference type="Proteomes" id="UP000198424">
    <property type="component" value="Unassembled WGS sequence"/>
</dbReference>
<dbReference type="SUPFAM" id="SSF54427">
    <property type="entry name" value="NTF2-like"/>
    <property type="match status" value="1"/>
</dbReference>
<reference evidence="1 3" key="1">
    <citation type="submission" date="2014-07" db="EMBL/GenBank/DDBJ databases">
        <title>Genome of Flavobacterium hydatis DSM 2063.</title>
        <authorList>
            <person name="Pipes S.E."/>
            <person name="Stropko S.J."/>
            <person name="Newman J.D."/>
        </authorList>
    </citation>
    <scope>NUCLEOTIDE SEQUENCE [LARGE SCALE GENOMIC DNA]</scope>
    <source>
        <strain evidence="1 3">DSM 2063</strain>
    </source>
</reference>
<dbReference type="Proteomes" id="UP000028712">
    <property type="component" value="Unassembled WGS sequence"/>
</dbReference>
<evidence type="ECO:0000313" key="3">
    <source>
        <dbReference type="Proteomes" id="UP000028712"/>
    </source>
</evidence>
<organism evidence="1 3">
    <name type="scientific">Flavobacterium hydatis</name>
    <name type="common">Cytophaga aquatilis</name>
    <dbReference type="NCBI Taxonomy" id="991"/>
    <lineage>
        <taxon>Bacteria</taxon>
        <taxon>Pseudomonadati</taxon>
        <taxon>Bacteroidota</taxon>
        <taxon>Flavobacteriia</taxon>
        <taxon>Flavobacteriales</taxon>
        <taxon>Flavobacteriaceae</taxon>
        <taxon>Flavobacterium</taxon>
    </lineage>
</organism>
<protein>
    <recommendedName>
        <fullName evidence="5">SnoaL-like domain-containing protein</fullName>
    </recommendedName>
</protein>